<feature type="region of interest" description="Disordered" evidence="1">
    <location>
        <begin position="89"/>
        <end position="156"/>
    </location>
</feature>
<sequence length="254" mass="29020">MVEKVLSDMPLEVLHNTLKETNELISLNQTMMPFVTMAEMERYRDMTYKELHKRKFRWCLQEIYLGKSADSIPTETSLDDEDNVQVQANSRLDNTNNVVDPSPNSEHLSSDDDMPLDNSDENNNVFEVEPIGTRSSDDSIDSDNHENTNESPQSQACIQNVTIEGPSNTTESSIEVIEEDIAYLLEIDVNFFDDDNGDDDDNNYNNANNYQVIFGYQLPAEEEEMIDYIVNGISDEQLRDQACVDLLEAFEAKY</sequence>
<protein>
    <submittedName>
        <fullName evidence="2">Uncharacterized protein</fullName>
    </submittedName>
</protein>
<name>A0A834IFN4_RHYFE</name>
<dbReference type="OrthoDB" id="8064718at2759"/>
<reference evidence="2" key="1">
    <citation type="submission" date="2020-08" db="EMBL/GenBank/DDBJ databases">
        <title>Genome sequencing and assembly of the red palm weevil Rhynchophorus ferrugineus.</title>
        <authorList>
            <person name="Dias G.B."/>
            <person name="Bergman C.M."/>
            <person name="Manee M."/>
        </authorList>
    </citation>
    <scope>NUCLEOTIDE SEQUENCE</scope>
    <source>
        <strain evidence="2">AA-2017</strain>
        <tissue evidence="2">Whole larva</tissue>
    </source>
</reference>
<gene>
    <name evidence="2" type="ORF">GWI33_014149</name>
</gene>
<organism evidence="2 3">
    <name type="scientific">Rhynchophorus ferrugineus</name>
    <name type="common">Red palm weevil</name>
    <name type="synonym">Curculio ferrugineus</name>
    <dbReference type="NCBI Taxonomy" id="354439"/>
    <lineage>
        <taxon>Eukaryota</taxon>
        <taxon>Metazoa</taxon>
        <taxon>Ecdysozoa</taxon>
        <taxon>Arthropoda</taxon>
        <taxon>Hexapoda</taxon>
        <taxon>Insecta</taxon>
        <taxon>Pterygota</taxon>
        <taxon>Neoptera</taxon>
        <taxon>Endopterygota</taxon>
        <taxon>Coleoptera</taxon>
        <taxon>Polyphaga</taxon>
        <taxon>Cucujiformia</taxon>
        <taxon>Curculionidae</taxon>
        <taxon>Dryophthorinae</taxon>
        <taxon>Rhynchophorus</taxon>
    </lineage>
</organism>
<evidence type="ECO:0000256" key="1">
    <source>
        <dbReference type="SAM" id="MobiDB-lite"/>
    </source>
</evidence>
<feature type="compositionally biased region" description="Acidic residues" evidence="1">
    <location>
        <begin position="111"/>
        <end position="120"/>
    </location>
</feature>
<dbReference type="EMBL" id="JAACXV010013560">
    <property type="protein sequence ID" value="KAF7273117.1"/>
    <property type="molecule type" value="Genomic_DNA"/>
</dbReference>
<proteinExistence type="predicted"/>
<keyword evidence="3" id="KW-1185">Reference proteome</keyword>
<feature type="compositionally biased region" description="Polar residues" evidence="1">
    <location>
        <begin position="89"/>
        <end position="107"/>
    </location>
</feature>
<evidence type="ECO:0000313" key="2">
    <source>
        <dbReference type="EMBL" id="KAF7273117.1"/>
    </source>
</evidence>
<dbReference type="AlphaFoldDB" id="A0A834IFN4"/>
<accession>A0A834IFN4</accession>
<comment type="caution">
    <text evidence="2">The sequence shown here is derived from an EMBL/GenBank/DDBJ whole genome shotgun (WGS) entry which is preliminary data.</text>
</comment>
<evidence type="ECO:0000313" key="3">
    <source>
        <dbReference type="Proteomes" id="UP000625711"/>
    </source>
</evidence>
<dbReference type="Proteomes" id="UP000625711">
    <property type="component" value="Unassembled WGS sequence"/>
</dbReference>